<evidence type="ECO:0000256" key="4">
    <source>
        <dbReference type="ARBA" id="ARBA00022827"/>
    </source>
</evidence>
<dbReference type="InterPro" id="IPR016166">
    <property type="entry name" value="FAD-bd_PCMH"/>
</dbReference>
<dbReference type="InterPro" id="IPR036318">
    <property type="entry name" value="FAD-bd_PCMH-like_sf"/>
</dbReference>
<dbReference type="Proteomes" id="UP001519332">
    <property type="component" value="Unassembled WGS sequence"/>
</dbReference>
<comment type="caution">
    <text evidence="7">The sequence shown here is derived from an EMBL/GenBank/DDBJ whole genome shotgun (WGS) entry which is preliminary data.</text>
</comment>
<dbReference type="PANTHER" id="PTHR42973">
    <property type="entry name" value="BINDING OXIDOREDUCTASE, PUTATIVE (AFU_ORTHOLOGUE AFUA_1G17690)-RELATED"/>
    <property type="match status" value="1"/>
</dbReference>
<dbReference type="Pfam" id="PF01565">
    <property type="entry name" value="FAD_binding_4"/>
    <property type="match status" value="1"/>
</dbReference>
<evidence type="ECO:0000256" key="5">
    <source>
        <dbReference type="ARBA" id="ARBA00023002"/>
    </source>
</evidence>
<accession>A0ABS4TM21</accession>
<keyword evidence="5" id="KW-0560">Oxidoreductase</keyword>
<keyword evidence="3" id="KW-0285">Flavoprotein</keyword>
<dbReference type="Gene3D" id="3.40.462.20">
    <property type="match status" value="1"/>
</dbReference>
<dbReference type="InterPro" id="IPR016167">
    <property type="entry name" value="FAD-bd_PCMH_sub1"/>
</dbReference>
<evidence type="ECO:0000256" key="2">
    <source>
        <dbReference type="ARBA" id="ARBA00005466"/>
    </source>
</evidence>
<dbReference type="PANTHER" id="PTHR42973:SF39">
    <property type="entry name" value="FAD-BINDING PCMH-TYPE DOMAIN-CONTAINING PROTEIN"/>
    <property type="match status" value="1"/>
</dbReference>
<dbReference type="PROSITE" id="PS51387">
    <property type="entry name" value="FAD_PCMH"/>
    <property type="match status" value="1"/>
</dbReference>
<name>A0ABS4TM21_9PSEU</name>
<evidence type="ECO:0000313" key="8">
    <source>
        <dbReference type="Proteomes" id="UP001519332"/>
    </source>
</evidence>
<dbReference type="EMBL" id="JAGINW010000001">
    <property type="protein sequence ID" value="MBP2325010.1"/>
    <property type="molecule type" value="Genomic_DNA"/>
</dbReference>
<organism evidence="7 8">
    <name type="scientific">Kibdelosporangium banguiense</name>
    <dbReference type="NCBI Taxonomy" id="1365924"/>
    <lineage>
        <taxon>Bacteria</taxon>
        <taxon>Bacillati</taxon>
        <taxon>Actinomycetota</taxon>
        <taxon>Actinomycetes</taxon>
        <taxon>Pseudonocardiales</taxon>
        <taxon>Pseudonocardiaceae</taxon>
        <taxon>Kibdelosporangium</taxon>
    </lineage>
</organism>
<dbReference type="Pfam" id="PF08031">
    <property type="entry name" value="BBE"/>
    <property type="match status" value="1"/>
</dbReference>
<dbReference type="PROSITE" id="PS00862">
    <property type="entry name" value="OX2_COVAL_FAD"/>
    <property type="match status" value="1"/>
</dbReference>
<evidence type="ECO:0000259" key="6">
    <source>
        <dbReference type="PROSITE" id="PS51387"/>
    </source>
</evidence>
<dbReference type="InterPro" id="IPR006094">
    <property type="entry name" value="Oxid_FAD_bind_N"/>
</dbReference>
<dbReference type="Gene3D" id="3.30.43.10">
    <property type="entry name" value="Uridine Diphospho-n-acetylenolpyruvylglucosamine Reductase, domain 2"/>
    <property type="match status" value="1"/>
</dbReference>
<evidence type="ECO:0000256" key="3">
    <source>
        <dbReference type="ARBA" id="ARBA00022630"/>
    </source>
</evidence>
<dbReference type="InterPro" id="IPR016169">
    <property type="entry name" value="FAD-bd_PCMH_sub2"/>
</dbReference>
<dbReference type="InterPro" id="IPR006093">
    <property type="entry name" value="Oxy_OxRdtase_FAD_BS"/>
</dbReference>
<evidence type="ECO:0000313" key="7">
    <source>
        <dbReference type="EMBL" id="MBP2325010.1"/>
    </source>
</evidence>
<proteinExistence type="inferred from homology"/>
<keyword evidence="4" id="KW-0274">FAD</keyword>
<comment type="similarity">
    <text evidence="2">Belongs to the oxygen-dependent FAD-linked oxidoreductase family.</text>
</comment>
<keyword evidence="8" id="KW-1185">Reference proteome</keyword>
<evidence type="ECO:0000256" key="1">
    <source>
        <dbReference type="ARBA" id="ARBA00001974"/>
    </source>
</evidence>
<feature type="domain" description="FAD-binding PCMH-type" evidence="6">
    <location>
        <begin position="35"/>
        <end position="202"/>
    </location>
</feature>
<dbReference type="InterPro" id="IPR050416">
    <property type="entry name" value="FAD-linked_Oxidoreductase"/>
</dbReference>
<gene>
    <name evidence="7" type="ORF">JOF56_005395</name>
</gene>
<protein>
    <submittedName>
        <fullName evidence="7">FAD/FMN-containing dehydrogenase</fullName>
    </submittedName>
</protein>
<dbReference type="RefSeq" id="WP_209642265.1">
    <property type="nucleotide sequence ID" value="NZ_JAGINW010000001.1"/>
</dbReference>
<dbReference type="SUPFAM" id="SSF56176">
    <property type="entry name" value="FAD-binding/transporter-associated domain-like"/>
    <property type="match status" value="1"/>
</dbReference>
<dbReference type="Gene3D" id="3.30.465.10">
    <property type="match status" value="1"/>
</dbReference>
<dbReference type="InterPro" id="IPR012951">
    <property type="entry name" value="BBE"/>
</dbReference>
<sequence length="453" mass="48846">MTLDVSELARNIAGPVLKPGDKGYEQETAGMQTAFPREPDVVVGATGPNDVRAAVRFAVDNSLPVAVQGTGHAFSTLRGGLLVNTSRMNAIEVHPRKRTVRFEAGVRWAQVVEATAPHGLAPLSGSAPNVGAMAYTLAGGMSLMGRKYGYAADHVRQIDVVTADGRYRHVTVDNDPDLFWALRGGRDNFGIATAAEVDLVEVDQLYGGGLFFDGSIAGDVVPAWRRWTDDLPDEMTSSLGVVPFPDIPPIPEPLRGKHVVHIRIAFLGDAATGEKLVAPLLTAGSRLMEGLREMPYTEAGTIYNDPTDPMPYHGTNAMLSDLDDKAIQTLLENAGPGAQHKFILELRHMGGAYGREPEVPNAVNHRDAAYALGALSRIGPVDLPTAVSAHADLANAMAPWSIGCGLNFTYGDASPDDVRAVYNDQDYRRLTELKSRYDPENLFRLNYNIPPAR</sequence>
<reference evidence="7 8" key="1">
    <citation type="submission" date="2021-03" db="EMBL/GenBank/DDBJ databases">
        <title>Sequencing the genomes of 1000 actinobacteria strains.</title>
        <authorList>
            <person name="Klenk H.-P."/>
        </authorList>
    </citation>
    <scope>NUCLEOTIDE SEQUENCE [LARGE SCALE GENOMIC DNA]</scope>
    <source>
        <strain evidence="7 8">DSM 46670</strain>
    </source>
</reference>
<comment type="cofactor">
    <cofactor evidence="1">
        <name>FAD</name>
        <dbReference type="ChEBI" id="CHEBI:57692"/>
    </cofactor>
</comment>